<name>A0ABQ7ULN7_SOLTU</name>
<comment type="subunit">
    <text evidence="1">Component of the FACT complex, a stable heterodimer of SPT16 and SSRP1.</text>
</comment>
<evidence type="ECO:0000256" key="2">
    <source>
        <dbReference type="PROSITE-ProRule" id="PRU00267"/>
    </source>
</evidence>
<keyword evidence="3" id="KW-0235">DNA replication</keyword>
<evidence type="ECO:0000313" key="7">
    <source>
        <dbReference type="Proteomes" id="UP000826656"/>
    </source>
</evidence>
<dbReference type="SUPFAM" id="SSF47095">
    <property type="entry name" value="HMG-box"/>
    <property type="match status" value="1"/>
</dbReference>
<dbReference type="InterPro" id="IPR009071">
    <property type="entry name" value="HMG_box_dom"/>
</dbReference>
<evidence type="ECO:0000313" key="6">
    <source>
        <dbReference type="EMBL" id="KAH0750424.1"/>
    </source>
</evidence>
<sequence length="371" mass="41824">MIVRDKIMPMAGEEAVVTFGGIAILTSRGLYNVELHLSFLRLHGQANDFKIQYSSLVHTFLLPRVLSMTSLLKFYVACLVPKSLNQGCSEAVNMRWSPHCRLKMDSCILLILHEEIDYVEFERHAVGTANMHYFDLLWKGSENNEAWATEGVPVFPDDDDDAVDPHLERIKNEAGGDDSDEEDEDFVLNKDDGGSPTDDSGGDESDASGSGAANHVWWLQKSAKKKPKKEATVSKPSTSRKKADGDASKKKKQKKKRDPNPPKKAISAFMYFLQSKRENVKKSNSGIAFYEVGRIIGERWNKLSVWLFLWHSLRRKNPLRPWPRQIRSATANRSVITGTFSRLPWIQGVNLGVFKCKIIQMECGNLEGPRA</sequence>
<dbReference type="InterPro" id="IPR050454">
    <property type="entry name" value="RTT106/SSRP1_HistChap/FACT"/>
</dbReference>
<dbReference type="PANTHER" id="PTHR45849:SF1">
    <property type="entry name" value="FACT COMPLEX SUBUNIT SSRP1"/>
    <property type="match status" value="1"/>
</dbReference>
<comment type="function">
    <text evidence="3">Component of the FACT complex, a general chromatin factor that acts to reorganize nucleosomes. The FACT complex is involved in multiple processes that require DNA as a template such as mRNA elongation, DNA replication and DNA repair. During transcription elongation the FACT complex acts as a histone chaperone that both destabilizes and restores nucleosomal structure. It facilitates the passage of RNA polymerase II and transcription by promoting the dissociation of one histone H2A-H2B dimer from the nucleosome, then subsequently promotes the reestablishment of the nucleosome following the passage of RNA polymerase II.</text>
</comment>
<keyword evidence="3" id="KW-0234">DNA repair</keyword>
<keyword evidence="3" id="KW-0227">DNA damage</keyword>
<evidence type="ECO:0000259" key="5">
    <source>
        <dbReference type="PROSITE" id="PS50118"/>
    </source>
</evidence>
<organism evidence="6 7">
    <name type="scientific">Solanum tuberosum</name>
    <name type="common">Potato</name>
    <dbReference type="NCBI Taxonomy" id="4113"/>
    <lineage>
        <taxon>Eukaryota</taxon>
        <taxon>Viridiplantae</taxon>
        <taxon>Streptophyta</taxon>
        <taxon>Embryophyta</taxon>
        <taxon>Tracheophyta</taxon>
        <taxon>Spermatophyta</taxon>
        <taxon>Magnoliopsida</taxon>
        <taxon>eudicotyledons</taxon>
        <taxon>Gunneridae</taxon>
        <taxon>Pentapetalae</taxon>
        <taxon>asterids</taxon>
        <taxon>lamiids</taxon>
        <taxon>Solanales</taxon>
        <taxon>Solanaceae</taxon>
        <taxon>Solanoideae</taxon>
        <taxon>Solaneae</taxon>
        <taxon>Solanum</taxon>
    </lineage>
</organism>
<accession>A0ABQ7ULN7</accession>
<dbReference type="EMBL" id="JAIVGD010000019">
    <property type="protein sequence ID" value="KAH0750424.1"/>
    <property type="molecule type" value="Genomic_DNA"/>
</dbReference>
<dbReference type="Gene3D" id="1.10.30.10">
    <property type="entry name" value="High mobility group box domain"/>
    <property type="match status" value="1"/>
</dbReference>
<comment type="caution">
    <text evidence="6">The sequence shown here is derived from an EMBL/GenBank/DDBJ whole genome shotgun (WGS) entry which is preliminary data.</text>
</comment>
<keyword evidence="3" id="KW-0804">Transcription</keyword>
<dbReference type="SUPFAM" id="SSF50729">
    <property type="entry name" value="PH domain-like"/>
    <property type="match status" value="1"/>
</dbReference>
<dbReference type="InterPro" id="IPR000969">
    <property type="entry name" value="SSRP1/POB3"/>
</dbReference>
<dbReference type="Gene3D" id="2.30.29.150">
    <property type="match status" value="1"/>
</dbReference>
<keyword evidence="3" id="KW-0158">Chromosome</keyword>
<feature type="compositionally biased region" description="Acidic residues" evidence="4">
    <location>
        <begin position="175"/>
        <end position="186"/>
    </location>
</feature>
<proteinExistence type="inferred from homology"/>
<keyword evidence="3" id="KW-0805">Transcription regulation</keyword>
<dbReference type="Proteomes" id="UP000826656">
    <property type="component" value="Unassembled WGS sequence"/>
</dbReference>
<comment type="similarity">
    <text evidence="3">Belongs to the SSRP1 family.</text>
</comment>
<evidence type="ECO:0000256" key="3">
    <source>
        <dbReference type="RuleBase" id="RU364013"/>
    </source>
</evidence>
<dbReference type="Pfam" id="PF00505">
    <property type="entry name" value="HMG_box"/>
    <property type="match status" value="1"/>
</dbReference>
<keyword evidence="2" id="KW-0238">DNA-binding</keyword>
<evidence type="ECO:0000256" key="1">
    <source>
        <dbReference type="ARBA" id="ARBA00011111"/>
    </source>
</evidence>
<keyword evidence="2 3" id="KW-0539">Nucleus</keyword>
<keyword evidence="7" id="KW-1185">Reference proteome</keyword>
<protein>
    <recommendedName>
        <fullName evidence="3">FACT complex subunit SSRP1</fullName>
    </recommendedName>
</protein>
<dbReference type="InterPro" id="IPR048993">
    <property type="entry name" value="SSRP1-like_PH1"/>
</dbReference>
<feature type="DNA-binding region" description="HMG box" evidence="2">
    <location>
        <begin position="262"/>
        <end position="304"/>
    </location>
</feature>
<feature type="domain" description="HMG box" evidence="5">
    <location>
        <begin position="262"/>
        <end position="304"/>
    </location>
</feature>
<gene>
    <name evidence="6" type="ORF">KY290_029656</name>
</gene>
<dbReference type="Pfam" id="PF21103">
    <property type="entry name" value="PH1_SSRP1-like"/>
    <property type="match status" value="1"/>
</dbReference>
<comment type="subcellular location">
    <subcellularLocation>
        <location evidence="3">Nucleus</location>
    </subcellularLocation>
    <subcellularLocation>
        <location evidence="3">Chromosome</location>
    </subcellularLocation>
</comment>
<feature type="region of interest" description="Disordered" evidence="4">
    <location>
        <begin position="171"/>
        <end position="263"/>
    </location>
</feature>
<dbReference type="SMART" id="SM00398">
    <property type="entry name" value="HMG"/>
    <property type="match status" value="1"/>
</dbReference>
<dbReference type="PROSITE" id="PS50118">
    <property type="entry name" value="HMG_BOX_2"/>
    <property type="match status" value="1"/>
</dbReference>
<dbReference type="PANTHER" id="PTHR45849">
    <property type="entry name" value="FACT COMPLEX SUBUNIT SSRP1"/>
    <property type="match status" value="1"/>
</dbReference>
<dbReference type="PRINTS" id="PR00887">
    <property type="entry name" value="SSRCOGNITION"/>
</dbReference>
<evidence type="ECO:0000256" key="4">
    <source>
        <dbReference type="SAM" id="MobiDB-lite"/>
    </source>
</evidence>
<reference evidence="6 7" key="1">
    <citation type="journal article" date="2021" name="bioRxiv">
        <title>Chromosome-scale and haplotype-resolved genome assembly of a tetraploid potato cultivar.</title>
        <authorList>
            <person name="Sun H."/>
            <person name="Jiao W.-B."/>
            <person name="Krause K."/>
            <person name="Campoy J.A."/>
            <person name="Goel M."/>
            <person name="Folz-Donahue K."/>
            <person name="Kukat C."/>
            <person name="Huettel B."/>
            <person name="Schneeberger K."/>
        </authorList>
    </citation>
    <scope>NUCLEOTIDE SEQUENCE [LARGE SCALE GENOMIC DNA]</scope>
    <source>
        <strain evidence="6">SolTubOtavaFocal</strain>
        <tissue evidence="6">Leaves</tissue>
    </source>
</reference>
<dbReference type="InterPro" id="IPR036910">
    <property type="entry name" value="HMG_box_dom_sf"/>
</dbReference>